<accession>A0AA42LPF1</accession>
<dbReference type="InterPro" id="IPR012373">
    <property type="entry name" value="Ferrdict_sens_TM"/>
</dbReference>
<dbReference type="RefSeq" id="WP_279995679.1">
    <property type="nucleotide sequence ID" value="NZ_JAOCDZ010000009.1"/>
</dbReference>
<dbReference type="Pfam" id="PF04773">
    <property type="entry name" value="FecR"/>
    <property type="match status" value="1"/>
</dbReference>
<dbReference type="Gene3D" id="2.60.120.1440">
    <property type="match status" value="1"/>
</dbReference>
<dbReference type="Pfam" id="PF16220">
    <property type="entry name" value="DUF4880"/>
    <property type="match status" value="1"/>
</dbReference>
<dbReference type="GO" id="GO:0016989">
    <property type="term" value="F:sigma factor antagonist activity"/>
    <property type="evidence" value="ECO:0007669"/>
    <property type="project" value="TreeGrafter"/>
</dbReference>
<sequence>MDSNLDPGLVPDPAIEREAHAWARILATNAPTTQDGDAFKAWRAQSAAHERAWVNAARAWRELGHVAQAYKACNPAPAPTRSTPAKPSRRWFLAGGAGAFASMAAVALVRPPFGLWPSWAQANADYRTVTGEQRSIAFAGQRLELDLNTQTSINVSTQGAEPRIELVSGEAAIRAARSQPCAVLAGAARMRLATGDIEVRRLHDDRIHLRCNSGQVELTHPKATMLLAAGQQVSYDADSLGAPTVFTQTVSDWRGGIVSFHDLPLNLAVDEINRYRPGRVVLMNEALARHRLSARYEVKNLDQAIAQIQQLYGVSVRRVGDVVFLS</sequence>
<dbReference type="PIRSF" id="PIRSF018266">
    <property type="entry name" value="FecR"/>
    <property type="match status" value="1"/>
</dbReference>
<evidence type="ECO:0000259" key="2">
    <source>
        <dbReference type="Pfam" id="PF16220"/>
    </source>
</evidence>
<name>A0AA42LPF1_9BURK</name>
<feature type="domain" description="FecR protein" evidence="1">
    <location>
        <begin position="125"/>
        <end position="217"/>
    </location>
</feature>
<dbReference type="PANTHER" id="PTHR30273">
    <property type="entry name" value="PERIPLASMIC SIGNAL SENSOR AND SIGMA FACTOR ACTIVATOR FECR-RELATED"/>
    <property type="match status" value="1"/>
</dbReference>
<evidence type="ECO:0000313" key="3">
    <source>
        <dbReference type="EMBL" id="MDH0737121.1"/>
    </source>
</evidence>
<organism evidence="3 4">
    <name type="scientific">Achromobacter spanius</name>
    <dbReference type="NCBI Taxonomy" id="217203"/>
    <lineage>
        <taxon>Bacteria</taxon>
        <taxon>Pseudomonadati</taxon>
        <taxon>Pseudomonadota</taxon>
        <taxon>Betaproteobacteria</taxon>
        <taxon>Burkholderiales</taxon>
        <taxon>Alcaligenaceae</taxon>
        <taxon>Achromobacter</taxon>
    </lineage>
</organism>
<evidence type="ECO:0000259" key="1">
    <source>
        <dbReference type="Pfam" id="PF04773"/>
    </source>
</evidence>
<dbReference type="EMBL" id="JAOCDZ010000009">
    <property type="protein sequence ID" value="MDH0737121.1"/>
    <property type="molecule type" value="Genomic_DNA"/>
</dbReference>
<comment type="caution">
    <text evidence="3">The sequence shown here is derived from an EMBL/GenBank/DDBJ whole genome shotgun (WGS) entry which is preliminary data.</text>
</comment>
<dbReference type="PANTHER" id="PTHR30273:SF2">
    <property type="entry name" value="PROTEIN FECR"/>
    <property type="match status" value="1"/>
</dbReference>
<reference evidence="3" key="1">
    <citation type="submission" date="2022-09" db="EMBL/GenBank/DDBJ databases">
        <title>Intensive care unit water sources are persistently colonized with multi-drug resistant bacteria and are the site of extensive horizontal gene transfer of antibiotic resistance genes.</title>
        <authorList>
            <person name="Diorio-Toth L."/>
        </authorList>
    </citation>
    <scope>NUCLEOTIDE SEQUENCE</scope>
    <source>
        <strain evidence="3">GD03843</strain>
    </source>
</reference>
<proteinExistence type="predicted"/>
<dbReference type="InterPro" id="IPR032623">
    <property type="entry name" value="FecR_N"/>
</dbReference>
<dbReference type="Gene3D" id="3.55.50.30">
    <property type="match status" value="1"/>
</dbReference>
<dbReference type="Proteomes" id="UP001161094">
    <property type="component" value="Unassembled WGS sequence"/>
</dbReference>
<protein>
    <submittedName>
        <fullName evidence="3">FecR domain-containing protein</fullName>
    </submittedName>
</protein>
<dbReference type="InterPro" id="IPR006860">
    <property type="entry name" value="FecR"/>
</dbReference>
<dbReference type="AlphaFoldDB" id="A0AA42LPF1"/>
<feature type="domain" description="FecR N-terminal" evidence="2">
    <location>
        <begin position="17"/>
        <end position="58"/>
    </location>
</feature>
<evidence type="ECO:0000313" key="4">
    <source>
        <dbReference type="Proteomes" id="UP001161094"/>
    </source>
</evidence>
<gene>
    <name evidence="3" type="ORF">N5D93_15020</name>
</gene>